<dbReference type="RefSeq" id="WP_327597715.1">
    <property type="nucleotide sequence ID" value="NZ_JAYXHS010000001.1"/>
</dbReference>
<reference evidence="4 5" key="1">
    <citation type="submission" date="2024-01" db="EMBL/GenBank/DDBJ databases">
        <title>Uliginosibacterium soil sp. nov.</title>
        <authorList>
            <person name="Lv Y."/>
        </authorList>
    </citation>
    <scope>NUCLEOTIDE SEQUENCE [LARGE SCALE GENOMIC DNA]</scope>
    <source>
        <strain evidence="4 5">H3</strain>
    </source>
</reference>
<evidence type="ECO:0000313" key="5">
    <source>
        <dbReference type="Proteomes" id="UP001331561"/>
    </source>
</evidence>
<dbReference type="Proteomes" id="UP001331561">
    <property type="component" value="Unassembled WGS sequence"/>
</dbReference>
<gene>
    <name evidence="4" type="ORF">VVD49_03375</name>
</gene>
<evidence type="ECO:0000259" key="3">
    <source>
        <dbReference type="Pfam" id="PF09832"/>
    </source>
</evidence>
<feature type="region of interest" description="Disordered" evidence="1">
    <location>
        <begin position="171"/>
        <end position="196"/>
    </location>
</feature>
<dbReference type="Pfam" id="PF09832">
    <property type="entry name" value="DUF2059"/>
    <property type="match status" value="1"/>
</dbReference>
<accession>A0ABU6JZV2</accession>
<name>A0ABU6JZV2_9RHOO</name>
<evidence type="ECO:0000256" key="2">
    <source>
        <dbReference type="SAM" id="SignalP"/>
    </source>
</evidence>
<dbReference type="EMBL" id="JAYXHS010000001">
    <property type="protein sequence ID" value="MEC5384746.1"/>
    <property type="molecule type" value="Genomic_DNA"/>
</dbReference>
<comment type="caution">
    <text evidence="4">The sequence shown here is derived from an EMBL/GenBank/DDBJ whole genome shotgun (WGS) entry which is preliminary data.</text>
</comment>
<dbReference type="InterPro" id="IPR018637">
    <property type="entry name" value="DUF2059"/>
</dbReference>
<sequence>MPRTAKTSRPLRPALLATLLAALLLNLAPAHADELTAEKKADILKLLSANGTERVVDSLSTMVTQSYMQSLRNCTNCSPKIPDVVRNETRSVLASHMRGDGGLLDRQVPIYSAHFTHAEVKQLLAFYNTAVGKKLVSQSGDVTRGSIQASQEWLNGLAPEIRERVDVALTKGGIKPPQPGTPPPSVMQPPAQQSGR</sequence>
<keyword evidence="2" id="KW-0732">Signal</keyword>
<evidence type="ECO:0000313" key="4">
    <source>
        <dbReference type="EMBL" id="MEC5384746.1"/>
    </source>
</evidence>
<proteinExistence type="predicted"/>
<feature type="domain" description="DUF2059" evidence="3">
    <location>
        <begin position="105"/>
        <end position="160"/>
    </location>
</feature>
<feature type="signal peptide" evidence="2">
    <location>
        <begin position="1"/>
        <end position="32"/>
    </location>
</feature>
<feature type="compositionally biased region" description="Pro residues" evidence="1">
    <location>
        <begin position="176"/>
        <end position="187"/>
    </location>
</feature>
<organism evidence="4 5">
    <name type="scientific">Uliginosibacterium silvisoli</name>
    <dbReference type="NCBI Taxonomy" id="3114758"/>
    <lineage>
        <taxon>Bacteria</taxon>
        <taxon>Pseudomonadati</taxon>
        <taxon>Pseudomonadota</taxon>
        <taxon>Betaproteobacteria</taxon>
        <taxon>Rhodocyclales</taxon>
        <taxon>Zoogloeaceae</taxon>
        <taxon>Uliginosibacterium</taxon>
    </lineage>
</organism>
<protein>
    <submittedName>
        <fullName evidence="4">DUF2059 domain-containing protein</fullName>
    </submittedName>
</protein>
<feature type="chain" id="PRO_5046551830" evidence="2">
    <location>
        <begin position="33"/>
        <end position="196"/>
    </location>
</feature>
<evidence type="ECO:0000256" key="1">
    <source>
        <dbReference type="SAM" id="MobiDB-lite"/>
    </source>
</evidence>
<keyword evidence="5" id="KW-1185">Reference proteome</keyword>